<dbReference type="RefSeq" id="WP_067874743.1">
    <property type="nucleotide sequence ID" value="NZ_CP013979.1"/>
</dbReference>
<reference evidence="2 3" key="1">
    <citation type="journal article" date="2016" name="Int. J. Syst. Evol. Microbiol.">
        <title>Agromyces aureus sp. nov., isolated from the rhizosphere of Salix caprea L. grown in a heavy-metal-contaminated soil.</title>
        <authorList>
            <person name="Corretto E."/>
            <person name="Antonielli L."/>
            <person name="Sessitsch A."/>
            <person name="Compant S."/>
            <person name="Gorfer M."/>
            <person name="Kuffner M."/>
            <person name="Brader G."/>
        </authorList>
    </citation>
    <scope>NUCLEOTIDE SEQUENCE [LARGE SCALE GENOMIC DNA]</scope>
    <source>
        <strain evidence="2 3">AR33</strain>
    </source>
</reference>
<dbReference type="KEGG" id="agy:ATC03_06800"/>
<protein>
    <submittedName>
        <fullName evidence="2">Uncharacterized protein</fullName>
    </submittedName>
</protein>
<keyword evidence="3" id="KW-1185">Reference proteome</keyword>
<sequence>MSSFLSPDAAAALAALASLDAGSTAGDAGGRADVVPPLDRLRGIRSLVAALEADPASLVAARAAVEAGATWDDVAEAAGLSASAAKYRWAGDDDAIAERQEASRRRKRERPSSSPTDLPGESVSEAAKRLGVTPNAIYQRVNRGLVEARTVTLPDGRSYKRVFFEAEAEAGAEAD</sequence>
<evidence type="ECO:0000256" key="1">
    <source>
        <dbReference type="SAM" id="MobiDB-lite"/>
    </source>
</evidence>
<accession>A0A191WDX3</accession>
<feature type="region of interest" description="Disordered" evidence="1">
    <location>
        <begin position="98"/>
        <end position="126"/>
    </location>
</feature>
<gene>
    <name evidence="2" type="ORF">ATC03_06800</name>
</gene>
<dbReference type="EMBL" id="CP013979">
    <property type="protein sequence ID" value="ANJ26475.1"/>
    <property type="molecule type" value="Genomic_DNA"/>
</dbReference>
<name>A0A191WDX3_9MICO</name>
<reference evidence="3" key="2">
    <citation type="submission" date="2016-01" db="EMBL/GenBank/DDBJ databases">
        <title>Complete genome sequence of Agromyces aureus AR33T and comparison with related organisms.</title>
        <authorList>
            <person name="Corretto E."/>
            <person name="Antonielli L."/>
            <person name="Sessitsch A."/>
            <person name="Brader G."/>
        </authorList>
    </citation>
    <scope>NUCLEOTIDE SEQUENCE [LARGE SCALE GENOMIC DNA]</scope>
    <source>
        <strain evidence="3">AR33</strain>
    </source>
</reference>
<evidence type="ECO:0000313" key="2">
    <source>
        <dbReference type="EMBL" id="ANJ26475.1"/>
    </source>
</evidence>
<evidence type="ECO:0000313" key="3">
    <source>
        <dbReference type="Proteomes" id="UP000078437"/>
    </source>
</evidence>
<proteinExistence type="predicted"/>
<dbReference type="Proteomes" id="UP000078437">
    <property type="component" value="Chromosome"/>
</dbReference>
<dbReference type="AlphaFoldDB" id="A0A191WDX3"/>
<organism evidence="2 3">
    <name type="scientific">Agromyces aureus</name>
    <dbReference type="NCBI Taxonomy" id="453304"/>
    <lineage>
        <taxon>Bacteria</taxon>
        <taxon>Bacillati</taxon>
        <taxon>Actinomycetota</taxon>
        <taxon>Actinomycetes</taxon>
        <taxon>Micrococcales</taxon>
        <taxon>Microbacteriaceae</taxon>
        <taxon>Agromyces</taxon>
    </lineage>
</organism>
<dbReference type="STRING" id="453304.ATC03_06800"/>